<dbReference type="Proteomes" id="UP000008206">
    <property type="component" value="Chromosome"/>
</dbReference>
<gene>
    <name evidence="1" type="ordered locus">Cyan7822_3216</name>
</gene>
<evidence type="ECO:0000313" key="1">
    <source>
        <dbReference type="EMBL" id="ADN15168.1"/>
    </source>
</evidence>
<proteinExistence type="predicted"/>
<keyword evidence="2" id="KW-1185">Reference proteome</keyword>
<evidence type="ECO:0000313" key="2">
    <source>
        <dbReference type="Proteomes" id="UP000008206"/>
    </source>
</evidence>
<accession>E0UBV3</accession>
<dbReference type="eggNOG" id="ENOG5033PSI">
    <property type="taxonomic scope" value="Bacteria"/>
</dbReference>
<sequence length="468" mass="54214">MIPTSKQLLLQEEVVLYNNIAKIDNCEGRLMVELEIYPVPRIVWEFETIDNSNYNLPHLGQPINSCLGHLFSLNKAVITGETLSMYHFALEKRRGSSLEAIYNSLEEVAHSFTFYLTNTKFLESNQLLKLKQGQGLEQGQPLVIEFSYNQTWTISLIIKKEALEWLNPENRNRGTLITAQGEIWQKNLAEIARNNENDLPNLSLTEVKNIFNNFAWFLSYANGGYTAPLFIEGQRLFDKPAIYPVCALASQYKTTPLEQLSVSWITPCSDLEKYIERFSTFERMIQNSLWKDTFDFTLIQYFQATQHYMAWPVRASAIGAALERLSYAILVEDETNPAQKSKIDLLFDITKTGQAKQTWNLGKKPGQEHISVTGKRLRLMLERIGLTPCRGYNDINDVPEFLEVRNDAVHPRVSSMTKERRWQLIDQGIQWIDEILLWRLGYSDKYLDRSQRKSITPRYDLSLRNSSW</sequence>
<dbReference type="EMBL" id="CP002198">
    <property type="protein sequence ID" value="ADN15168.1"/>
    <property type="molecule type" value="Genomic_DNA"/>
</dbReference>
<dbReference type="HOGENOM" id="CLU_582403_0_0_3"/>
<dbReference type="KEGG" id="cyj:Cyan7822_3216"/>
<dbReference type="AlphaFoldDB" id="E0UBV3"/>
<evidence type="ECO:0008006" key="3">
    <source>
        <dbReference type="Google" id="ProtNLM"/>
    </source>
</evidence>
<organism evidence="1 2">
    <name type="scientific">Gloeothece verrucosa (strain PCC 7822)</name>
    <name type="common">Cyanothece sp. (strain PCC 7822)</name>
    <dbReference type="NCBI Taxonomy" id="497965"/>
    <lineage>
        <taxon>Bacteria</taxon>
        <taxon>Bacillati</taxon>
        <taxon>Cyanobacteriota</taxon>
        <taxon>Cyanophyceae</taxon>
        <taxon>Oscillatoriophycideae</taxon>
        <taxon>Chroococcales</taxon>
        <taxon>Aphanothecaceae</taxon>
        <taxon>Gloeothece</taxon>
        <taxon>Gloeothece verrucosa</taxon>
    </lineage>
</organism>
<dbReference type="RefSeq" id="WP_013323261.1">
    <property type="nucleotide sequence ID" value="NC_014501.1"/>
</dbReference>
<protein>
    <recommendedName>
        <fullName evidence="3">ApeA N-terminal domain-containing protein</fullName>
    </recommendedName>
</protein>
<dbReference type="OrthoDB" id="581650at2"/>
<reference evidence="2" key="1">
    <citation type="journal article" date="2011" name="MBio">
        <title>Novel metabolic attributes of the genus Cyanothece, comprising a group of unicellular nitrogen-fixing Cyanobacteria.</title>
        <authorList>
            <person name="Bandyopadhyay A."/>
            <person name="Elvitigala T."/>
            <person name="Welsh E."/>
            <person name="Stockel J."/>
            <person name="Liberton M."/>
            <person name="Min H."/>
            <person name="Sherman L.A."/>
            <person name="Pakrasi H.B."/>
        </authorList>
    </citation>
    <scope>NUCLEOTIDE SEQUENCE [LARGE SCALE GENOMIC DNA]</scope>
    <source>
        <strain evidence="2">PCC 7822</strain>
    </source>
</reference>
<name>E0UBV3_GLOV7</name>